<dbReference type="PRINTS" id="PR00081">
    <property type="entry name" value="GDHRDH"/>
</dbReference>
<keyword evidence="3" id="KW-0560">Oxidoreductase</keyword>
<keyword evidence="6" id="KW-1185">Reference proteome</keyword>
<dbReference type="OrthoDB" id="5371740at2759"/>
<evidence type="ECO:0000256" key="1">
    <source>
        <dbReference type="ARBA" id="ARBA00006484"/>
    </source>
</evidence>
<dbReference type="VEuPathDB" id="FungiDB:P170DRAFT_347373"/>
<dbReference type="RefSeq" id="XP_024710901.1">
    <property type="nucleotide sequence ID" value="XM_024843625.1"/>
</dbReference>
<dbReference type="STRING" id="1392250.A0A2I2GRU2"/>
<dbReference type="PROSITE" id="PS00061">
    <property type="entry name" value="ADH_SHORT"/>
    <property type="match status" value="1"/>
</dbReference>
<proteinExistence type="inferred from homology"/>
<dbReference type="InterPro" id="IPR020904">
    <property type="entry name" value="Sc_DH/Rdtase_CS"/>
</dbReference>
<dbReference type="InterPro" id="IPR036291">
    <property type="entry name" value="NAD(P)-bd_dom_sf"/>
</dbReference>
<dbReference type="SMART" id="SM00822">
    <property type="entry name" value="PKS_KR"/>
    <property type="match status" value="1"/>
</dbReference>
<dbReference type="GO" id="GO:0016491">
    <property type="term" value="F:oxidoreductase activity"/>
    <property type="evidence" value="ECO:0007669"/>
    <property type="project" value="UniProtKB-KW"/>
</dbReference>
<dbReference type="Proteomes" id="UP000234275">
    <property type="component" value="Unassembled WGS sequence"/>
</dbReference>
<dbReference type="GeneID" id="36551325"/>
<dbReference type="InterPro" id="IPR002347">
    <property type="entry name" value="SDR_fam"/>
</dbReference>
<dbReference type="SUPFAM" id="SSF51735">
    <property type="entry name" value="NAD(P)-binding Rossmann-fold domains"/>
    <property type="match status" value="1"/>
</dbReference>
<evidence type="ECO:0000313" key="6">
    <source>
        <dbReference type="Proteomes" id="UP000234275"/>
    </source>
</evidence>
<evidence type="ECO:0000256" key="2">
    <source>
        <dbReference type="ARBA" id="ARBA00022857"/>
    </source>
</evidence>
<reference evidence="5 6" key="1">
    <citation type="submission" date="2016-12" db="EMBL/GenBank/DDBJ databases">
        <title>The genomes of Aspergillus section Nigri reveals drivers in fungal speciation.</title>
        <authorList>
            <consortium name="DOE Joint Genome Institute"/>
            <person name="Vesth T.C."/>
            <person name="Nybo J."/>
            <person name="Theobald S."/>
            <person name="Brandl J."/>
            <person name="Frisvad J.C."/>
            <person name="Nielsen K.F."/>
            <person name="Lyhne E.K."/>
            <person name="Kogle M.E."/>
            <person name="Kuo A."/>
            <person name="Riley R."/>
            <person name="Clum A."/>
            <person name="Nolan M."/>
            <person name="Lipzen A."/>
            <person name="Salamov A."/>
            <person name="Henrissat B."/>
            <person name="Wiebenga A."/>
            <person name="De Vries R.P."/>
            <person name="Grigoriev I.V."/>
            <person name="Mortensen U.H."/>
            <person name="Andersen M.R."/>
            <person name="Baker S.E."/>
        </authorList>
    </citation>
    <scope>NUCLEOTIDE SEQUENCE [LARGE SCALE GENOMIC DNA]</scope>
    <source>
        <strain evidence="5 6">IBT 23096</strain>
    </source>
</reference>
<organism evidence="5 6">
    <name type="scientific">Aspergillus steynii IBT 23096</name>
    <dbReference type="NCBI Taxonomy" id="1392250"/>
    <lineage>
        <taxon>Eukaryota</taxon>
        <taxon>Fungi</taxon>
        <taxon>Dikarya</taxon>
        <taxon>Ascomycota</taxon>
        <taxon>Pezizomycotina</taxon>
        <taxon>Eurotiomycetes</taxon>
        <taxon>Eurotiomycetidae</taxon>
        <taxon>Eurotiales</taxon>
        <taxon>Aspergillaceae</taxon>
        <taxon>Aspergillus</taxon>
        <taxon>Aspergillus subgen. Circumdati</taxon>
    </lineage>
</organism>
<dbReference type="PANTHER" id="PTHR43180">
    <property type="entry name" value="3-OXOACYL-(ACYL-CARRIER-PROTEIN) REDUCTASE (AFU_ORTHOLOGUE AFUA_6G11210)"/>
    <property type="match status" value="1"/>
</dbReference>
<name>A0A2I2GRU2_9EURO</name>
<evidence type="ECO:0000259" key="4">
    <source>
        <dbReference type="SMART" id="SM00822"/>
    </source>
</evidence>
<comment type="caution">
    <text evidence="5">The sequence shown here is derived from an EMBL/GenBank/DDBJ whole genome shotgun (WGS) entry which is preliminary data.</text>
</comment>
<dbReference type="EMBL" id="MSFO01000001">
    <property type="protein sequence ID" value="PLB55599.1"/>
    <property type="molecule type" value="Genomic_DNA"/>
</dbReference>
<gene>
    <name evidence="5" type="ORF">P170DRAFT_347373</name>
</gene>
<keyword evidence="2" id="KW-0521">NADP</keyword>
<evidence type="ECO:0000256" key="3">
    <source>
        <dbReference type="ARBA" id="ARBA00023002"/>
    </source>
</evidence>
<dbReference type="Gene3D" id="3.40.50.720">
    <property type="entry name" value="NAD(P)-binding Rossmann-like Domain"/>
    <property type="match status" value="1"/>
</dbReference>
<feature type="domain" description="Ketoreductase" evidence="4">
    <location>
        <begin position="17"/>
        <end position="215"/>
    </location>
</feature>
<protein>
    <submittedName>
        <fullName evidence="5">Dehydrogenase with different specificitie</fullName>
    </submittedName>
</protein>
<dbReference type="InterPro" id="IPR057326">
    <property type="entry name" value="KR_dom"/>
</dbReference>
<dbReference type="PANTHER" id="PTHR43180:SF63">
    <property type="entry name" value="DEHYDROGENASE_REDUCTASE FAMILY PROTEIN, PUTATIVE (AFU_ORTHOLOGUE AFUA_6G03520)-RELATED"/>
    <property type="match status" value="1"/>
</dbReference>
<accession>A0A2I2GRU2</accession>
<dbReference type="GO" id="GO:0044550">
    <property type="term" value="P:secondary metabolite biosynthetic process"/>
    <property type="evidence" value="ECO:0007669"/>
    <property type="project" value="UniProtKB-ARBA"/>
</dbReference>
<dbReference type="Pfam" id="PF00106">
    <property type="entry name" value="adh_short"/>
    <property type="match status" value="1"/>
</dbReference>
<comment type="similarity">
    <text evidence="1">Belongs to the short-chain dehydrogenases/reductases (SDR) family.</text>
</comment>
<sequence length="311" mass="33635">MHQIDFDEQTLHSLTSKTVIITGGAGGIGSATAKIFNEHGTNVVIADIPASQSRAEKLVASLPYPSRAMYVPVDIVDWDQMQGLFKRVVRQFGGIDTVVANAGIMESKDVLDMDDVDEKGDLVDSKEAFEVIDVNVKGTFNTLRLAMHYMRSAPDTSAPKSIVLVSSISGYFGGADLTAYTTSKHAVIGMLRDAHHAAARHNIRVTGVAPSFTPTRLTAGLCKNWQEAGYEANSPESIGMVIAQISVDQTVAGGSCILIGRECRRETELTRSEVLEPWMGADALGLMKEAFEFVVSIGGYPLPEKLERCRN</sequence>
<evidence type="ECO:0000313" key="5">
    <source>
        <dbReference type="EMBL" id="PLB55599.1"/>
    </source>
</evidence>
<dbReference type="AlphaFoldDB" id="A0A2I2GRU2"/>